<dbReference type="NCBIfam" id="NF005055">
    <property type="entry name" value="PRK06462.1-5"/>
    <property type="match status" value="1"/>
</dbReference>
<evidence type="ECO:0000313" key="8">
    <source>
        <dbReference type="Proteomes" id="UP000464317"/>
    </source>
</evidence>
<protein>
    <recommendedName>
        <fullName evidence="6">Aminoacyl-transfer RNA synthetases class-II family profile domain-containing protein</fullName>
    </recommendedName>
</protein>
<dbReference type="KEGG" id="mfel:JPM2_6780"/>
<evidence type="ECO:0000259" key="6">
    <source>
        <dbReference type="PROSITE" id="PS50862"/>
    </source>
</evidence>
<dbReference type="PROSITE" id="PS50862">
    <property type="entry name" value="AA_TRNA_LIGASE_II"/>
    <property type="match status" value="1"/>
</dbReference>
<organism evidence="7 8">
    <name type="scientific">Mycoplasmopsis felis</name>
    <dbReference type="NCBI Taxonomy" id="33923"/>
    <lineage>
        <taxon>Bacteria</taxon>
        <taxon>Bacillati</taxon>
        <taxon>Mycoplasmatota</taxon>
        <taxon>Mycoplasmoidales</taxon>
        <taxon>Metamycoplasmataceae</taxon>
        <taxon>Mycoplasmopsis</taxon>
    </lineage>
</organism>
<evidence type="ECO:0000256" key="3">
    <source>
        <dbReference type="ARBA" id="ARBA00022840"/>
    </source>
</evidence>
<dbReference type="PANTHER" id="PTHR22594">
    <property type="entry name" value="ASPARTYL/LYSYL-TRNA SYNTHETASE"/>
    <property type="match status" value="1"/>
</dbReference>
<accession>A0A809RSR4</accession>
<dbReference type="Proteomes" id="UP000464317">
    <property type="component" value="Chromosome"/>
</dbReference>
<keyword evidence="1" id="KW-0436">Ligase</keyword>
<reference evidence="7 8" key="1">
    <citation type="submission" date="2020-01" db="EMBL/GenBank/DDBJ databases">
        <title>Complete genome sequence of Mycoplasma felis strain Myco-2.</title>
        <authorList>
            <person name="Kinoshita Y."/>
            <person name="Niwa H."/>
            <person name="Uchida-Fujii E."/>
            <person name="Nukada T."/>
        </authorList>
    </citation>
    <scope>NUCLEOTIDE SEQUENCE [LARGE SCALE GENOMIC DNA]</scope>
    <source>
        <strain evidence="7 8">Myco-2</strain>
    </source>
</reference>
<dbReference type="Gene3D" id="3.30.930.10">
    <property type="entry name" value="Bira Bifunctional Protein, Domain 2"/>
    <property type="match status" value="1"/>
</dbReference>
<keyword evidence="4" id="KW-0648">Protein biosynthesis</keyword>
<dbReference type="SUPFAM" id="SSF55681">
    <property type="entry name" value="Class II aaRS and biotin synthetases"/>
    <property type="match status" value="1"/>
</dbReference>
<dbReference type="GO" id="GO:0004816">
    <property type="term" value="F:asparagine-tRNA ligase activity"/>
    <property type="evidence" value="ECO:0007669"/>
    <property type="project" value="TreeGrafter"/>
</dbReference>
<evidence type="ECO:0000256" key="1">
    <source>
        <dbReference type="ARBA" id="ARBA00022598"/>
    </source>
</evidence>
<dbReference type="GO" id="GO:0005524">
    <property type="term" value="F:ATP binding"/>
    <property type="evidence" value="ECO:0007669"/>
    <property type="project" value="UniProtKB-KW"/>
</dbReference>
<dbReference type="GO" id="GO:0006421">
    <property type="term" value="P:asparaginyl-tRNA aminoacylation"/>
    <property type="evidence" value="ECO:0007669"/>
    <property type="project" value="TreeGrafter"/>
</dbReference>
<sequence length="332" mass="39341">MNFKKYKNNFLDYVLNQRYGILIELYSEIYYLTYKLMKKNNIKCVNLPITTQSVSSPMGLGSDSLPYKVISKKNKYEFYLADSMQFYLELLLRVRNVESIGYISSSFRGEEVDKRHLHQFNHFEVEFKYDLKKTKKLIIKYLKYVVKNLLKTHKKELEFFDKDNSWRLNKWLTNKVINLSFNDGIKILDRECKQGISQQNNFISINSIGEKYLIEKFKEKIIWLNNFPETLVPFYQQSINGYAINSDLLIGIGETIGAGQRSFDYNETINSIKKHKNNPEEYEWYLKMKSEKPLLTSGFGMGIERFMLFLIGEDDIREVQLIPRETDLEVLP</sequence>
<keyword evidence="5" id="KW-0030">Aminoacyl-tRNA synthetase</keyword>
<dbReference type="RefSeq" id="WP_318026699.1">
    <property type="nucleotide sequence ID" value="NZ_AP022325.1"/>
</dbReference>
<evidence type="ECO:0000256" key="5">
    <source>
        <dbReference type="ARBA" id="ARBA00023146"/>
    </source>
</evidence>
<keyword evidence="8" id="KW-1185">Reference proteome</keyword>
<feature type="domain" description="Aminoacyl-transfer RNA synthetases class-II family profile" evidence="6">
    <location>
        <begin position="103"/>
        <end position="323"/>
    </location>
</feature>
<dbReference type="InterPro" id="IPR004364">
    <property type="entry name" value="Aa-tRNA-synt_II"/>
</dbReference>
<keyword evidence="2" id="KW-0547">Nucleotide-binding</keyword>
<dbReference type="Pfam" id="PF00152">
    <property type="entry name" value="tRNA-synt_2"/>
    <property type="match status" value="1"/>
</dbReference>
<proteinExistence type="predicted"/>
<evidence type="ECO:0000313" key="7">
    <source>
        <dbReference type="EMBL" id="BBU47985.1"/>
    </source>
</evidence>
<dbReference type="InterPro" id="IPR006195">
    <property type="entry name" value="aa-tRNA-synth_II"/>
</dbReference>
<evidence type="ECO:0000256" key="2">
    <source>
        <dbReference type="ARBA" id="ARBA00022741"/>
    </source>
</evidence>
<evidence type="ECO:0000256" key="4">
    <source>
        <dbReference type="ARBA" id="ARBA00022917"/>
    </source>
</evidence>
<dbReference type="EMBL" id="AP022325">
    <property type="protein sequence ID" value="BBU47985.1"/>
    <property type="molecule type" value="Genomic_DNA"/>
</dbReference>
<keyword evidence="3" id="KW-0067">ATP-binding</keyword>
<dbReference type="PANTHER" id="PTHR22594:SF34">
    <property type="entry name" value="ASPARAGINE--TRNA LIGASE, MITOCHONDRIAL-RELATED"/>
    <property type="match status" value="1"/>
</dbReference>
<dbReference type="AlphaFoldDB" id="A0A809RSR4"/>
<dbReference type="InterPro" id="IPR045864">
    <property type="entry name" value="aa-tRNA-synth_II/BPL/LPL"/>
</dbReference>
<name>A0A809RSR4_9BACT</name>
<gene>
    <name evidence="7" type="ORF">JPM2_6780</name>
</gene>